<feature type="compositionally biased region" description="Basic and acidic residues" evidence="4">
    <location>
        <begin position="106"/>
        <end position="123"/>
    </location>
</feature>
<dbReference type="EMBL" id="JBANRG010000049">
    <property type="protein sequence ID" value="KAK7444846.1"/>
    <property type="molecule type" value="Genomic_DNA"/>
</dbReference>
<feature type="domain" description="HMG box" evidence="5">
    <location>
        <begin position="119"/>
        <end position="200"/>
    </location>
</feature>
<dbReference type="PANTHER" id="PTHR10270:SF161">
    <property type="entry name" value="SEX-DETERMINING REGION Y PROTEIN"/>
    <property type="match status" value="1"/>
</dbReference>
<dbReference type="SUPFAM" id="SSF47095">
    <property type="entry name" value="HMG-box"/>
    <property type="match status" value="1"/>
</dbReference>
<dbReference type="PANTHER" id="PTHR10270">
    <property type="entry name" value="SOX TRANSCRIPTION FACTOR"/>
    <property type="match status" value="1"/>
</dbReference>
<keyword evidence="1 3" id="KW-0238">DNA-binding</keyword>
<organism evidence="6 7">
    <name type="scientific">Marasmiellus scandens</name>
    <dbReference type="NCBI Taxonomy" id="2682957"/>
    <lineage>
        <taxon>Eukaryota</taxon>
        <taxon>Fungi</taxon>
        <taxon>Dikarya</taxon>
        <taxon>Basidiomycota</taxon>
        <taxon>Agaricomycotina</taxon>
        <taxon>Agaricomycetes</taxon>
        <taxon>Agaricomycetidae</taxon>
        <taxon>Agaricales</taxon>
        <taxon>Marasmiineae</taxon>
        <taxon>Omphalotaceae</taxon>
        <taxon>Marasmiellus</taxon>
    </lineage>
</organism>
<evidence type="ECO:0000256" key="1">
    <source>
        <dbReference type="ARBA" id="ARBA00023125"/>
    </source>
</evidence>
<feature type="compositionally biased region" description="Low complexity" evidence="4">
    <location>
        <begin position="77"/>
        <end position="87"/>
    </location>
</feature>
<dbReference type="InterPro" id="IPR036910">
    <property type="entry name" value="HMG_box_dom_sf"/>
</dbReference>
<feature type="region of interest" description="Disordered" evidence="4">
    <location>
        <begin position="1"/>
        <end position="226"/>
    </location>
</feature>
<dbReference type="CDD" id="cd01389">
    <property type="entry name" value="HMG-box_ROX1-like"/>
    <property type="match status" value="1"/>
</dbReference>
<protein>
    <submittedName>
        <fullName evidence="6">Slightly ste11-like protein</fullName>
    </submittedName>
</protein>
<feature type="compositionally biased region" description="Polar residues" evidence="4">
    <location>
        <begin position="141"/>
        <end position="172"/>
    </location>
</feature>
<accession>A0ABR1J194</accession>
<dbReference type="InterPro" id="IPR009071">
    <property type="entry name" value="HMG_box_dom"/>
</dbReference>
<name>A0ABR1J194_9AGAR</name>
<comment type="caution">
    <text evidence="6">The sequence shown here is derived from an EMBL/GenBank/DDBJ whole genome shotgun (WGS) entry which is preliminary data.</text>
</comment>
<dbReference type="PROSITE" id="PS50118">
    <property type="entry name" value="HMG_BOX_2"/>
    <property type="match status" value="1"/>
</dbReference>
<gene>
    <name evidence="6" type="primary">RFG1_2</name>
    <name evidence="6" type="ORF">VKT23_015164</name>
</gene>
<evidence type="ECO:0000256" key="2">
    <source>
        <dbReference type="ARBA" id="ARBA00023163"/>
    </source>
</evidence>
<evidence type="ECO:0000313" key="6">
    <source>
        <dbReference type="EMBL" id="KAK7444846.1"/>
    </source>
</evidence>
<proteinExistence type="predicted"/>
<feature type="compositionally biased region" description="Low complexity" evidence="4">
    <location>
        <begin position="47"/>
        <end position="56"/>
    </location>
</feature>
<dbReference type="InterPro" id="IPR050140">
    <property type="entry name" value="SRY-related_HMG-box_TF-like"/>
</dbReference>
<evidence type="ECO:0000256" key="3">
    <source>
        <dbReference type="PROSITE-ProRule" id="PRU00267"/>
    </source>
</evidence>
<feature type="DNA-binding region" description="HMG box" evidence="3">
    <location>
        <begin position="119"/>
        <end position="200"/>
    </location>
</feature>
<feature type="compositionally biased region" description="Basic and acidic residues" evidence="4">
    <location>
        <begin position="1"/>
        <end position="10"/>
    </location>
</feature>
<feature type="compositionally biased region" description="Basic and acidic residues" evidence="4">
    <location>
        <begin position="174"/>
        <end position="197"/>
    </location>
</feature>
<evidence type="ECO:0000259" key="5">
    <source>
        <dbReference type="PROSITE" id="PS50118"/>
    </source>
</evidence>
<keyword evidence="2" id="KW-0804">Transcription</keyword>
<keyword evidence="3" id="KW-0539">Nucleus</keyword>
<keyword evidence="7" id="KW-1185">Reference proteome</keyword>
<sequence length="583" mass="64273">MPALRTRDTQSRPLEVSTDAPQPPTLTIISPTPRTFNFPISHTLNDSPSSTPSSSPFEPDHRLSLSCITPPLMRNLSPDSISSASPAPSTPKRRKSSTGPSGTSPDAERRPRKGDQDYIKRPENAFILFRRSRCESRQLDTDSASDNTSPSAATKKQRQADLSKTISQQWKSLSPEERQHWERLAKQKKKEHEERYPDYVYRPQRVKDRDGKVRNKKRQPKQQVTVHEFSPLATSPAEAGDGYHNFVVPAPRQHGRSASAPTPPPMHYQAIQIPRMPQIVASPSCPASPSLIASPTSSEVPPMISRRATDAFDYQHLMPPAFSQAGYEFQSSDYLRSMFNIPHSDPNAISPSSTTVPTPSEHATPIGLPPQIHTSGLLPSPNIISPASASSGCSSGPTSPSHFLSQPDFQPQIHGQGYEYSPNSYPPEYSQFPDMSKFYMPQSFVEYNDYAEVPDFQQPEGYTYTWDSENAFSGSAMGTSSTSTFGMEGEFDLGSIPPCEFGFVQQKHETEMQSQTVGVARPLEGVEGGLEVDFQGMGSEVMEIDMEGNPIMSMGSLSLGMNMMGNFDEMMTSPTATMNEGYN</sequence>
<reference evidence="6 7" key="1">
    <citation type="submission" date="2024-01" db="EMBL/GenBank/DDBJ databases">
        <title>A draft genome for the cacao thread blight pathogen Marasmiellus scandens.</title>
        <authorList>
            <person name="Baruah I.K."/>
            <person name="Leung J."/>
            <person name="Bukari Y."/>
            <person name="Amoako-Attah I."/>
            <person name="Meinhardt L.W."/>
            <person name="Bailey B.A."/>
            <person name="Cohen S.P."/>
        </authorList>
    </citation>
    <scope>NUCLEOTIDE SEQUENCE [LARGE SCALE GENOMIC DNA]</scope>
    <source>
        <strain evidence="6 7">GH-19</strain>
    </source>
</reference>
<evidence type="ECO:0000313" key="7">
    <source>
        <dbReference type="Proteomes" id="UP001498398"/>
    </source>
</evidence>
<feature type="compositionally biased region" description="Polar residues" evidence="4">
    <location>
        <begin position="25"/>
        <end position="46"/>
    </location>
</feature>
<feature type="compositionally biased region" description="Low complexity" evidence="4">
    <location>
        <begin position="379"/>
        <end position="401"/>
    </location>
</feature>
<dbReference type="SMART" id="SM00398">
    <property type="entry name" value="HMG"/>
    <property type="match status" value="1"/>
</dbReference>
<dbReference type="Pfam" id="PF00505">
    <property type="entry name" value="HMG_box"/>
    <property type="match status" value="1"/>
</dbReference>
<dbReference type="Proteomes" id="UP001498398">
    <property type="component" value="Unassembled WGS sequence"/>
</dbReference>
<feature type="region of interest" description="Disordered" evidence="4">
    <location>
        <begin position="379"/>
        <end position="420"/>
    </location>
</feature>
<evidence type="ECO:0000256" key="4">
    <source>
        <dbReference type="SAM" id="MobiDB-lite"/>
    </source>
</evidence>
<dbReference type="Gene3D" id="1.10.30.10">
    <property type="entry name" value="High mobility group box domain"/>
    <property type="match status" value="1"/>
</dbReference>